<protein>
    <recommendedName>
        <fullName evidence="4">Lipoprotein</fullName>
    </recommendedName>
</protein>
<name>A0ABQ1JJ12_9SPHN</name>
<dbReference type="EMBL" id="BMGD01000004">
    <property type="protein sequence ID" value="GGB67569.1"/>
    <property type="molecule type" value="Genomic_DNA"/>
</dbReference>
<organism evidence="2 3">
    <name type="scientific">Blastomonas aquatica</name>
    <dbReference type="NCBI Taxonomy" id="1510276"/>
    <lineage>
        <taxon>Bacteria</taxon>
        <taxon>Pseudomonadati</taxon>
        <taxon>Pseudomonadota</taxon>
        <taxon>Alphaproteobacteria</taxon>
        <taxon>Sphingomonadales</taxon>
        <taxon>Sphingomonadaceae</taxon>
        <taxon>Blastomonas</taxon>
    </lineage>
</organism>
<feature type="chain" id="PRO_5045715231" description="Lipoprotein" evidence="1">
    <location>
        <begin position="18"/>
        <end position="124"/>
    </location>
</feature>
<dbReference type="Proteomes" id="UP000614261">
    <property type="component" value="Unassembled WGS sequence"/>
</dbReference>
<accession>A0ABQ1JJ12</accession>
<feature type="signal peptide" evidence="1">
    <location>
        <begin position="1"/>
        <end position="17"/>
    </location>
</feature>
<keyword evidence="3" id="KW-1185">Reference proteome</keyword>
<reference evidence="3" key="1">
    <citation type="journal article" date="2019" name="Int. J. Syst. Evol. Microbiol.">
        <title>The Global Catalogue of Microorganisms (GCM) 10K type strain sequencing project: providing services to taxonomists for standard genome sequencing and annotation.</title>
        <authorList>
            <consortium name="The Broad Institute Genomics Platform"/>
            <consortium name="The Broad Institute Genome Sequencing Center for Infectious Disease"/>
            <person name="Wu L."/>
            <person name="Ma J."/>
        </authorList>
    </citation>
    <scope>NUCLEOTIDE SEQUENCE [LARGE SCALE GENOMIC DNA]</scope>
    <source>
        <strain evidence="3">CGMCC 1.12851</strain>
    </source>
</reference>
<evidence type="ECO:0000256" key="1">
    <source>
        <dbReference type="SAM" id="SignalP"/>
    </source>
</evidence>
<sequence>MQVSRILLAALVTLLSACGPSGPPSTPLFIGVQGKSYAEGTQLIQNRVITRFPKGSSEVALKKYLEEQGLQIETNSRLPEPYAGRASVKYGGSICGSQIRVIWMANEAGKVDSIDALYSDSGCP</sequence>
<evidence type="ECO:0000313" key="2">
    <source>
        <dbReference type="EMBL" id="GGB67569.1"/>
    </source>
</evidence>
<evidence type="ECO:0008006" key="4">
    <source>
        <dbReference type="Google" id="ProtNLM"/>
    </source>
</evidence>
<evidence type="ECO:0000313" key="3">
    <source>
        <dbReference type="Proteomes" id="UP000614261"/>
    </source>
</evidence>
<comment type="caution">
    <text evidence="2">The sequence shown here is derived from an EMBL/GenBank/DDBJ whole genome shotgun (WGS) entry which is preliminary data.</text>
</comment>
<gene>
    <name evidence="2" type="ORF">GCM10010833_23410</name>
</gene>
<proteinExistence type="predicted"/>
<keyword evidence="1" id="KW-0732">Signal</keyword>
<dbReference type="PROSITE" id="PS51257">
    <property type="entry name" value="PROKAR_LIPOPROTEIN"/>
    <property type="match status" value="1"/>
</dbReference>